<evidence type="ECO:0000256" key="1">
    <source>
        <dbReference type="SAM" id="SignalP"/>
    </source>
</evidence>
<accession>A0A1G7BNR6</accession>
<gene>
    <name evidence="3" type="ORF">SAMN04487779_102638</name>
</gene>
<dbReference type="AlphaFoldDB" id="A0A1G7BNR6"/>
<evidence type="ECO:0000259" key="2">
    <source>
        <dbReference type="Pfam" id="PF13436"/>
    </source>
</evidence>
<evidence type="ECO:0000313" key="3">
    <source>
        <dbReference type="EMBL" id="SDE28744.1"/>
    </source>
</evidence>
<keyword evidence="1" id="KW-0732">Signal</keyword>
<dbReference type="PROSITE" id="PS51257">
    <property type="entry name" value="PROKAR_LIPOPROTEIN"/>
    <property type="match status" value="1"/>
</dbReference>
<evidence type="ECO:0000313" key="4">
    <source>
        <dbReference type="Proteomes" id="UP000198925"/>
    </source>
</evidence>
<name>A0A1G7BNR6_9PROT</name>
<proteinExistence type="predicted"/>
<dbReference type="RefSeq" id="WP_176849781.1">
    <property type="nucleotide sequence ID" value="NZ_FMZX01000026.1"/>
</dbReference>
<dbReference type="Pfam" id="PF13436">
    <property type="entry name" value="Gly-zipper_OmpA"/>
    <property type="match status" value="1"/>
</dbReference>
<reference evidence="3 4" key="1">
    <citation type="submission" date="2016-10" db="EMBL/GenBank/DDBJ databases">
        <authorList>
            <person name="de Groot N.N."/>
        </authorList>
    </citation>
    <scope>NUCLEOTIDE SEQUENCE [LARGE SCALE GENOMIC DNA]</scope>
    <source>
        <strain evidence="3 4">CPCC 100156</strain>
    </source>
</reference>
<feature type="domain" description="Glycine-zipper-containing OmpA-like membrane" evidence="2">
    <location>
        <begin position="71"/>
        <end position="114"/>
    </location>
</feature>
<dbReference type="Proteomes" id="UP000198925">
    <property type="component" value="Unassembled WGS sequence"/>
</dbReference>
<feature type="chain" id="PRO_5011746770" evidence="1">
    <location>
        <begin position="22"/>
        <end position="231"/>
    </location>
</feature>
<protein>
    <submittedName>
        <fullName evidence="3">Glycine-zipper containing OmpA-like membrane domain-containing protein</fullName>
    </submittedName>
</protein>
<dbReference type="EMBL" id="FMZX01000026">
    <property type="protein sequence ID" value="SDE28744.1"/>
    <property type="molecule type" value="Genomic_DNA"/>
</dbReference>
<sequence length="231" mass="23144">MPRFRSTAALAGALALGACTVAPPTGPTALMFPPQGKDLTQFHQEDASCRGYAQQQIGGGSPQQAANQSAVGSAALGTALGAGAGALLGAAGGNPGAGAAIGAGGGLLAGSAVGAGNAQASAGSLQQRYDTAYVQCMAASGNRQPNYAAVTSYTYAPGTYYDPYGAPTYWGAPYYGYGPYVGGPAVSFGFFGGGFGRRHFGSHHHFGGHRHFGGHHHFGGYGHRGGRGHRH</sequence>
<keyword evidence="4" id="KW-1185">Reference proteome</keyword>
<dbReference type="InterPro" id="IPR025693">
    <property type="entry name" value="Gly-zipper_OmpA-like_dom"/>
</dbReference>
<organism evidence="3 4">
    <name type="scientific">Belnapia rosea</name>
    <dbReference type="NCBI Taxonomy" id="938405"/>
    <lineage>
        <taxon>Bacteria</taxon>
        <taxon>Pseudomonadati</taxon>
        <taxon>Pseudomonadota</taxon>
        <taxon>Alphaproteobacteria</taxon>
        <taxon>Acetobacterales</taxon>
        <taxon>Roseomonadaceae</taxon>
        <taxon>Belnapia</taxon>
    </lineage>
</organism>
<feature type="signal peptide" evidence="1">
    <location>
        <begin position="1"/>
        <end position="21"/>
    </location>
</feature>